<evidence type="ECO:0000256" key="1">
    <source>
        <dbReference type="ARBA" id="ARBA00008231"/>
    </source>
</evidence>
<evidence type="ECO:0008006" key="6">
    <source>
        <dbReference type="Google" id="ProtNLM"/>
    </source>
</evidence>
<dbReference type="KEGG" id="acek:FLP30_10010"/>
<evidence type="ECO:0000313" key="5">
    <source>
        <dbReference type="Proteomes" id="UP000324536"/>
    </source>
</evidence>
<proteinExistence type="inferred from homology"/>
<gene>
    <name evidence="4" type="ORF">FLP30_10010</name>
</gene>
<dbReference type="InterPro" id="IPR011419">
    <property type="entry name" value="ATP12_ATP_synth-F1-assembly"/>
</dbReference>
<accession>A0A5C1YQP6</accession>
<comment type="similarity">
    <text evidence="1">Belongs to the ATP12 family.</text>
</comment>
<dbReference type="EMBL" id="CP043506">
    <property type="protein sequence ID" value="QEO18674.1"/>
    <property type="molecule type" value="Genomic_DNA"/>
</dbReference>
<dbReference type="Gene3D" id="3.30.2180.10">
    <property type="entry name" value="ATP12-like"/>
    <property type="match status" value="1"/>
</dbReference>
<name>A0A5C1YQP6_9PROT</name>
<dbReference type="Pfam" id="PF07542">
    <property type="entry name" value="ATP12"/>
    <property type="match status" value="1"/>
</dbReference>
<dbReference type="InterPro" id="IPR042272">
    <property type="entry name" value="ATP12_ATP_synth-F1-assembly_N"/>
</dbReference>
<keyword evidence="3" id="KW-0143">Chaperone</keyword>
<dbReference type="InterPro" id="IPR023335">
    <property type="entry name" value="ATP12_ortho_dom_sf"/>
</dbReference>
<organism evidence="4 5">
    <name type="scientific">Acetobacter vaccinii</name>
    <dbReference type="NCBI Taxonomy" id="2592655"/>
    <lineage>
        <taxon>Bacteria</taxon>
        <taxon>Pseudomonadati</taxon>
        <taxon>Pseudomonadota</taxon>
        <taxon>Alphaproteobacteria</taxon>
        <taxon>Acetobacterales</taxon>
        <taxon>Acetobacteraceae</taxon>
        <taxon>Acetobacter</taxon>
    </lineage>
</organism>
<dbReference type="PANTHER" id="PTHR21013:SF10">
    <property type="entry name" value="ATP SYNTHASE MITOCHONDRIAL F1 COMPLEX ASSEMBLY FACTOR 2"/>
    <property type="match status" value="1"/>
</dbReference>
<dbReference type="SUPFAM" id="SSF160909">
    <property type="entry name" value="ATP12-like"/>
    <property type="match status" value="1"/>
</dbReference>
<keyword evidence="2" id="KW-0809">Transit peptide</keyword>
<evidence type="ECO:0000256" key="2">
    <source>
        <dbReference type="ARBA" id="ARBA00022946"/>
    </source>
</evidence>
<dbReference type="Gene3D" id="1.10.3580.10">
    <property type="entry name" value="ATP12 ATPase"/>
    <property type="match status" value="1"/>
</dbReference>
<protein>
    <recommendedName>
        <fullName evidence="6">ATPase</fullName>
    </recommendedName>
</protein>
<dbReference type="GO" id="GO:0043461">
    <property type="term" value="P:proton-transporting ATP synthase complex assembly"/>
    <property type="evidence" value="ECO:0007669"/>
    <property type="project" value="InterPro"/>
</dbReference>
<sequence>MLAGRQPAGRKRFWKEADVVQEAEGFAVRLDGRTVRLPAGTALSVPSRALAEALAAEWRAAGLGESGRFVPADLPLTGIAGSMLERIPQARDGVIQSLLAYANSDLLCYRDAAGSALARQQAEVWDPLLQQLEAAHGCRLTVTSGVMPICQTDDVLRRLYHVLGTSAQEELAVLGVVVPALGSLALGLLMFEAGMEAQILVHAATLDEQIQMATWGVDTEVTDRIAALQDEVGCAMRFLALYRQG</sequence>
<dbReference type="OrthoDB" id="9797825at2"/>
<dbReference type="AlphaFoldDB" id="A0A5C1YQP6"/>
<evidence type="ECO:0000313" key="4">
    <source>
        <dbReference type="EMBL" id="QEO18674.1"/>
    </source>
</evidence>
<reference evidence="4 5" key="1">
    <citation type="submission" date="2019-09" db="EMBL/GenBank/DDBJ databases">
        <title>Genome sequencing of strain KACC 21233.</title>
        <authorList>
            <person name="Heo J."/>
            <person name="Kim S.-J."/>
            <person name="Kim J.-S."/>
            <person name="Hong S.-B."/>
            <person name="Kwon S.-W."/>
        </authorList>
    </citation>
    <scope>NUCLEOTIDE SEQUENCE [LARGE SCALE GENOMIC DNA]</scope>
    <source>
        <strain evidence="4 5">KACC 21233</strain>
    </source>
</reference>
<dbReference type="PANTHER" id="PTHR21013">
    <property type="entry name" value="ATP SYNTHASE MITOCHONDRIAL F1 COMPLEX ASSEMBLY FACTOR 2/ATP12 PROTEIN, MITOCHONDRIAL PRECURSOR"/>
    <property type="match status" value="1"/>
</dbReference>
<dbReference type="Proteomes" id="UP000324536">
    <property type="component" value="Chromosome"/>
</dbReference>
<keyword evidence="5" id="KW-1185">Reference proteome</keyword>
<evidence type="ECO:0000256" key="3">
    <source>
        <dbReference type="ARBA" id="ARBA00023186"/>
    </source>
</evidence>